<evidence type="ECO:0000313" key="3">
    <source>
        <dbReference type="Proteomes" id="UP000179057"/>
    </source>
</evidence>
<feature type="transmembrane region" description="Helical" evidence="1">
    <location>
        <begin position="7"/>
        <end position="28"/>
    </location>
</feature>
<keyword evidence="1" id="KW-0812">Transmembrane</keyword>
<dbReference type="Proteomes" id="UP000179057">
    <property type="component" value="Unassembled WGS sequence"/>
</dbReference>
<evidence type="ECO:0000313" key="2">
    <source>
        <dbReference type="EMBL" id="OGM94084.1"/>
    </source>
</evidence>
<evidence type="ECO:0008006" key="4">
    <source>
        <dbReference type="Google" id="ProtNLM"/>
    </source>
</evidence>
<organism evidence="2 3">
    <name type="scientific">Candidatus Wolfebacteria bacterium RIFOXYD1_FULL_48_65</name>
    <dbReference type="NCBI Taxonomy" id="1802561"/>
    <lineage>
        <taxon>Bacteria</taxon>
        <taxon>Candidatus Wolfeibacteriota</taxon>
    </lineage>
</organism>
<dbReference type="AlphaFoldDB" id="A0A1F8DZR5"/>
<accession>A0A1F8DZR5</accession>
<reference evidence="2 3" key="1">
    <citation type="journal article" date="2016" name="Nat. Commun.">
        <title>Thousands of microbial genomes shed light on interconnected biogeochemical processes in an aquifer system.</title>
        <authorList>
            <person name="Anantharaman K."/>
            <person name="Brown C.T."/>
            <person name="Hug L.A."/>
            <person name="Sharon I."/>
            <person name="Castelle C.J."/>
            <person name="Probst A.J."/>
            <person name="Thomas B.C."/>
            <person name="Singh A."/>
            <person name="Wilkins M.J."/>
            <person name="Karaoz U."/>
            <person name="Brodie E.L."/>
            <person name="Williams K.H."/>
            <person name="Hubbard S.S."/>
            <person name="Banfield J.F."/>
        </authorList>
    </citation>
    <scope>NUCLEOTIDE SEQUENCE [LARGE SCALE GENOMIC DNA]</scope>
</reference>
<keyword evidence="1" id="KW-1133">Transmembrane helix</keyword>
<dbReference type="EMBL" id="MGIV01000017">
    <property type="protein sequence ID" value="OGM94084.1"/>
    <property type="molecule type" value="Genomic_DNA"/>
</dbReference>
<name>A0A1F8DZR5_9BACT</name>
<keyword evidence="1" id="KW-0472">Membrane</keyword>
<evidence type="ECO:0000256" key="1">
    <source>
        <dbReference type="SAM" id="Phobius"/>
    </source>
</evidence>
<sequence>MERNKKIIIGVSIALGVIALGLGAYVAWRNRAVVADIITDISGGVIRPLESKQERLRVISSREVSGYWMVTATSAPALMYADGEGNILRVDEAGDELVYERSIPNIATVRPSFDGSRVFVESKGAGGSIFRLFDAIERLPGVTLEGISEVTWAPTGTEAAYFVTVGDSMRLRIQTADLIGLSDSAKFTEVLGVPLNDFTIDWPQKDVLYMAQRPSAEYVSDLWRVDMKTKNVKKFLSDRGLMVQWAPFGTRALKFTTAENGAHKLALINDQGVELAAVKFITLPNKCVITAPMQMYCAIPRDQAAFARLTLPDDYLKRGAYTQDGIYQIDIANNGIRAIYEGDDMAIDATNLTVLEDKIIFINRYDRKLYSLDLQ</sequence>
<dbReference type="SUPFAM" id="SSF82171">
    <property type="entry name" value="DPP6 N-terminal domain-like"/>
    <property type="match status" value="1"/>
</dbReference>
<gene>
    <name evidence="2" type="ORF">A2610_01785</name>
</gene>
<protein>
    <recommendedName>
        <fullName evidence="4">Dipeptidylpeptidase IV N-terminal domain-containing protein</fullName>
    </recommendedName>
</protein>
<comment type="caution">
    <text evidence="2">The sequence shown here is derived from an EMBL/GenBank/DDBJ whole genome shotgun (WGS) entry which is preliminary data.</text>
</comment>
<proteinExistence type="predicted"/>